<feature type="region of interest" description="Disordered" evidence="1">
    <location>
        <begin position="1"/>
        <end position="22"/>
    </location>
</feature>
<proteinExistence type="predicted"/>
<sequence length="218" mass="23022">MSELRVQVNQDSPRAISDGNWTSAKGTKRGELCVIDFYTQMAMEGRGYQLRVGTVTTGVTGDADITDTAAEACVDCTSGLTIIPCEVWISYDTGEGDSQECAIKSVATVSSAGTAFIPLPLLIGGAAAASTARQDDEGGVTVTSELATTTLQHLHVTSEFAQALGTDSPPSNPIIWQPFVPPVLPGPRCFYIQIAAATTAPNYFLHADYLELLTTQIS</sequence>
<organism evidence="2">
    <name type="scientific">viral metagenome</name>
    <dbReference type="NCBI Taxonomy" id="1070528"/>
    <lineage>
        <taxon>unclassified sequences</taxon>
        <taxon>metagenomes</taxon>
        <taxon>organismal metagenomes</taxon>
    </lineage>
</organism>
<gene>
    <name evidence="2" type="ORF">MM415B04067_0006</name>
</gene>
<evidence type="ECO:0000313" key="2">
    <source>
        <dbReference type="EMBL" id="QJA93939.1"/>
    </source>
</evidence>
<protein>
    <submittedName>
        <fullName evidence="2">Uncharacterized protein</fullName>
    </submittedName>
</protein>
<reference evidence="2" key="1">
    <citation type="submission" date="2020-03" db="EMBL/GenBank/DDBJ databases">
        <title>The deep terrestrial virosphere.</title>
        <authorList>
            <person name="Holmfeldt K."/>
            <person name="Nilsson E."/>
            <person name="Simone D."/>
            <person name="Lopez-Fernandez M."/>
            <person name="Wu X."/>
            <person name="de Brujin I."/>
            <person name="Lundin D."/>
            <person name="Andersson A."/>
            <person name="Bertilsson S."/>
            <person name="Dopson M."/>
        </authorList>
    </citation>
    <scope>NUCLEOTIDE SEQUENCE</scope>
    <source>
        <strain evidence="2">MM415B04067</strain>
    </source>
</reference>
<dbReference type="EMBL" id="MT143189">
    <property type="protein sequence ID" value="QJA93939.1"/>
    <property type="molecule type" value="Genomic_DNA"/>
</dbReference>
<dbReference type="AlphaFoldDB" id="A0A6M3LHU8"/>
<evidence type="ECO:0000256" key="1">
    <source>
        <dbReference type="SAM" id="MobiDB-lite"/>
    </source>
</evidence>
<name>A0A6M3LHU8_9ZZZZ</name>
<accession>A0A6M3LHU8</accession>